<feature type="binding site" evidence="7">
    <location>
        <position position="71"/>
    </location>
    <ligand>
        <name>Mg(2+)</name>
        <dbReference type="ChEBI" id="CHEBI:18420"/>
        <label>2</label>
    </ligand>
</feature>
<dbReference type="EMBL" id="CP003806">
    <property type="protein sequence ID" value="AGF48924.1"/>
    <property type="molecule type" value="Genomic_DNA"/>
</dbReference>
<dbReference type="EC" id="3.6.1.1" evidence="7"/>
<keyword evidence="9" id="KW-1185">Reference proteome</keyword>
<dbReference type="GO" id="GO:0006796">
    <property type="term" value="P:phosphate-containing compound metabolic process"/>
    <property type="evidence" value="ECO:0007669"/>
    <property type="project" value="InterPro"/>
</dbReference>
<dbReference type="KEGG" id="kga:ST1E_0497"/>
<sequence length="179" mass="20409">MSLSNVTPGNNIPEEFNVVIEISMNSMPVKYEVDKETGAIFVDRFILTSMSYPCNYGYIPKTLSKDGDPSDVLVITPFSVQTGSVIKCRAIGMLEMEDEAGIDAKILALPISKIYSTYSSISSYKDFPENEIRRIQHFFEHYKDLEKGKWVKIKGWKDSKSAHEEILNSIRYYKDQSNL</sequence>
<evidence type="ECO:0000313" key="9">
    <source>
        <dbReference type="Proteomes" id="UP000011658"/>
    </source>
</evidence>
<dbReference type="NCBIfam" id="NF002317">
    <property type="entry name" value="PRK01250.1"/>
    <property type="match status" value="1"/>
</dbReference>
<evidence type="ECO:0000313" key="8">
    <source>
        <dbReference type="EMBL" id="AGF48924.1"/>
    </source>
</evidence>
<evidence type="ECO:0000256" key="7">
    <source>
        <dbReference type="HAMAP-Rule" id="MF_00209"/>
    </source>
</evidence>
<dbReference type="PANTHER" id="PTHR10286">
    <property type="entry name" value="INORGANIC PYROPHOSPHATASE"/>
    <property type="match status" value="1"/>
</dbReference>
<dbReference type="HOGENOM" id="CLU_073198_1_0_4"/>
<feature type="binding site" evidence="7">
    <location>
        <position position="30"/>
    </location>
    <ligand>
        <name>substrate</name>
    </ligand>
</feature>
<comment type="similarity">
    <text evidence="7">Belongs to the PPase family.</text>
</comment>
<feature type="binding site" evidence="7">
    <location>
        <position position="56"/>
    </location>
    <ligand>
        <name>substrate</name>
    </ligand>
</feature>
<feature type="binding site" evidence="7">
    <location>
        <position position="142"/>
    </location>
    <ligand>
        <name>substrate</name>
    </ligand>
</feature>
<dbReference type="RefSeq" id="WP_015389409.1">
    <property type="nucleotide sequence ID" value="NC_020284.1"/>
</dbReference>
<evidence type="ECO:0000256" key="2">
    <source>
        <dbReference type="ARBA" id="ARBA00022490"/>
    </source>
</evidence>
<accession>M1M0U7</accession>
<dbReference type="GO" id="GO:0000287">
    <property type="term" value="F:magnesium ion binding"/>
    <property type="evidence" value="ECO:0007669"/>
    <property type="project" value="UniProtKB-UniRule"/>
</dbReference>
<dbReference type="HAMAP" id="MF_00209">
    <property type="entry name" value="Inorganic_PPase"/>
    <property type="match status" value="1"/>
</dbReference>
<feature type="binding site" evidence="7">
    <location>
        <position position="44"/>
    </location>
    <ligand>
        <name>substrate</name>
    </ligand>
</feature>
<dbReference type="FunFam" id="3.90.80.10:FF:000003">
    <property type="entry name" value="Inorganic pyrophosphatase"/>
    <property type="match status" value="1"/>
</dbReference>
<dbReference type="AlphaFoldDB" id="M1M0U7"/>
<comment type="subcellular location">
    <subcellularLocation>
        <location evidence="7">Cytoplasm</location>
    </subcellularLocation>
</comment>
<dbReference type="eggNOG" id="COG0221">
    <property type="taxonomic scope" value="Bacteria"/>
</dbReference>
<dbReference type="Proteomes" id="UP000011658">
    <property type="component" value="Chromosome"/>
</dbReference>
<comment type="cofactor">
    <cofactor evidence="1 7">
        <name>Mg(2+)</name>
        <dbReference type="ChEBI" id="CHEBI:18420"/>
    </cofactor>
</comment>
<evidence type="ECO:0000256" key="6">
    <source>
        <dbReference type="ARBA" id="ARBA00047820"/>
    </source>
</evidence>
<organism evidence="8 9">
    <name type="scientific">Candidatus Kinetoplastidibacterium galati TCC219</name>
    <dbReference type="NCBI Taxonomy" id="1208921"/>
    <lineage>
        <taxon>Bacteria</taxon>
        <taxon>Pseudomonadati</taxon>
        <taxon>Pseudomonadota</taxon>
        <taxon>Betaproteobacteria</taxon>
        <taxon>Candidatus Kinetoplastidibacterium</taxon>
    </lineage>
</organism>
<keyword evidence="3 7" id="KW-0479">Metal-binding</keyword>
<evidence type="ECO:0000256" key="4">
    <source>
        <dbReference type="ARBA" id="ARBA00022801"/>
    </source>
</evidence>
<evidence type="ECO:0000256" key="5">
    <source>
        <dbReference type="ARBA" id="ARBA00022842"/>
    </source>
</evidence>
<dbReference type="CDD" id="cd00412">
    <property type="entry name" value="pyrophosphatase"/>
    <property type="match status" value="1"/>
</dbReference>
<feature type="binding site" evidence="7">
    <location>
        <position position="103"/>
    </location>
    <ligand>
        <name>Mg(2+)</name>
        <dbReference type="ChEBI" id="CHEBI:18420"/>
        <label>1</label>
    </ligand>
</feature>
<keyword evidence="2 7" id="KW-0963">Cytoplasm</keyword>
<gene>
    <name evidence="7" type="primary">ppa</name>
    <name evidence="8" type="ORF">ST1E_0497</name>
</gene>
<dbReference type="PATRIC" id="fig|1208921.3.peg.202"/>
<reference evidence="8 9" key="1">
    <citation type="journal article" date="2013" name="Genome Biol. Evol.">
        <title>Genome evolution and phylogenomic analysis of candidatus kinetoplastibacterium, the betaproteobacterial endosymbionts of strigomonas and angomonas.</title>
        <authorList>
            <person name="Alves J.M."/>
            <person name="Serrano M.G."/>
            <person name="Maia da Silva F."/>
            <person name="Voegtly L.J."/>
            <person name="Matveyev A.V."/>
            <person name="Teixeira M.M."/>
            <person name="Camargo E.P."/>
            <person name="Buck G.A."/>
        </authorList>
    </citation>
    <scope>NUCLEOTIDE SEQUENCE [LARGE SCALE GENOMIC DNA]</scope>
    <source>
        <strain evidence="8 9">TCC219</strain>
    </source>
</reference>
<dbReference type="GO" id="GO:0005737">
    <property type="term" value="C:cytoplasm"/>
    <property type="evidence" value="ECO:0007669"/>
    <property type="project" value="UniProtKB-SubCell"/>
</dbReference>
<name>M1M0U7_9PROT</name>
<dbReference type="InterPro" id="IPR036649">
    <property type="entry name" value="Pyrophosphatase_sf"/>
</dbReference>
<dbReference type="STRING" id="1208921.ST1E_0497"/>
<keyword evidence="4 7" id="KW-0378">Hydrolase</keyword>
<dbReference type="InterPro" id="IPR008162">
    <property type="entry name" value="Pyrophosphatase"/>
</dbReference>
<feature type="binding site" evidence="7">
    <location>
        <position position="66"/>
    </location>
    <ligand>
        <name>Mg(2+)</name>
        <dbReference type="ChEBI" id="CHEBI:18420"/>
        <label>1</label>
    </ligand>
</feature>
<comment type="catalytic activity">
    <reaction evidence="6 7">
        <text>diphosphate + H2O = 2 phosphate + H(+)</text>
        <dbReference type="Rhea" id="RHEA:24576"/>
        <dbReference type="ChEBI" id="CHEBI:15377"/>
        <dbReference type="ChEBI" id="CHEBI:15378"/>
        <dbReference type="ChEBI" id="CHEBI:33019"/>
        <dbReference type="ChEBI" id="CHEBI:43474"/>
        <dbReference type="EC" id="3.6.1.1"/>
    </reaction>
</comment>
<dbReference type="GO" id="GO:0004427">
    <property type="term" value="F:inorganic diphosphate phosphatase activity"/>
    <property type="evidence" value="ECO:0007669"/>
    <property type="project" value="UniProtKB-UniRule"/>
</dbReference>
<proteinExistence type="inferred from homology"/>
<feature type="binding site" evidence="7">
    <location>
        <position position="71"/>
    </location>
    <ligand>
        <name>Mg(2+)</name>
        <dbReference type="ChEBI" id="CHEBI:18420"/>
        <label>1</label>
    </ligand>
</feature>
<evidence type="ECO:0000256" key="1">
    <source>
        <dbReference type="ARBA" id="ARBA00001946"/>
    </source>
</evidence>
<dbReference type="Pfam" id="PF00719">
    <property type="entry name" value="Pyrophosphatase"/>
    <property type="match status" value="1"/>
</dbReference>
<evidence type="ECO:0000256" key="3">
    <source>
        <dbReference type="ARBA" id="ARBA00022723"/>
    </source>
</evidence>
<dbReference type="SUPFAM" id="SSF50324">
    <property type="entry name" value="Inorganic pyrophosphatase"/>
    <property type="match status" value="1"/>
</dbReference>
<protein>
    <recommendedName>
        <fullName evidence="7">Inorganic pyrophosphatase</fullName>
        <ecNumber evidence="7">3.6.1.1</ecNumber>
    </recommendedName>
    <alternativeName>
        <fullName evidence="7">Pyrophosphate phospho-hydrolase</fullName>
        <shortName evidence="7">PPase</shortName>
    </alternativeName>
</protein>
<comment type="subunit">
    <text evidence="7">Homohexamer.</text>
</comment>
<dbReference type="Gene3D" id="3.90.80.10">
    <property type="entry name" value="Inorganic pyrophosphatase"/>
    <property type="match status" value="1"/>
</dbReference>
<comment type="function">
    <text evidence="7">Catalyzes the hydrolysis of inorganic pyrophosphate (PPi) forming two phosphate ions.</text>
</comment>
<keyword evidence="5 7" id="KW-0460">Magnesium</keyword>
<dbReference type="OrthoDB" id="5187599at2"/>